<name>A0A1Y1I537_KLENI</name>
<dbReference type="EMBL" id="DF237217">
    <property type="protein sequence ID" value="GAQ86064.1"/>
    <property type="molecule type" value="Genomic_DNA"/>
</dbReference>
<organism evidence="1 2">
    <name type="scientific">Klebsormidium nitens</name>
    <name type="common">Green alga</name>
    <name type="synonym">Ulothrix nitens</name>
    <dbReference type="NCBI Taxonomy" id="105231"/>
    <lineage>
        <taxon>Eukaryota</taxon>
        <taxon>Viridiplantae</taxon>
        <taxon>Streptophyta</taxon>
        <taxon>Klebsormidiophyceae</taxon>
        <taxon>Klebsormidiales</taxon>
        <taxon>Klebsormidiaceae</taxon>
        <taxon>Klebsormidium</taxon>
    </lineage>
</organism>
<gene>
    <name evidence="1" type="ORF">KFL_002680100</name>
</gene>
<dbReference type="STRING" id="105231.A0A1Y1I537"/>
<keyword evidence="2" id="KW-1185">Reference proteome</keyword>
<evidence type="ECO:0000313" key="1">
    <source>
        <dbReference type="EMBL" id="GAQ86064.1"/>
    </source>
</evidence>
<accession>A0A1Y1I537</accession>
<dbReference type="Proteomes" id="UP000054558">
    <property type="component" value="Unassembled WGS sequence"/>
</dbReference>
<dbReference type="AlphaFoldDB" id="A0A1Y1I537"/>
<dbReference type="PANTHER" id="PTHR34305:SF1">
    <property type="entry name" value="SWIM-TYPE DOMAIN-CONTAINING PROTEIN"/>
    <property type="match status" value="1"/>
</dbReference>
<evidence type="ECO:0000313" key="2">
    <source>
        <dbReference type="Proteomes" id="UP000054558"/>
    </source>
</evidence>
<dbReference type="PANTHER" id="PTHR34305">
    <property type="entry name" value="EXPRESSED PROTEIN"/>
    <property type="match status" value="1"/>
</dbReference>
<proteinExistence type="predicted"/>
<reference evidence="1 2" key="1">
    <citation type="journal article" date="2014" name="Nat. Commun.">
        <title>Klebsormidium flaccidum genome reveals primary factors for plant terrestrial adaptation.</title>
        <authorList>
            <person name="Hori K."/>
            <person name="Maruyama F."/>
            <person name="Fujisawa T."/>
            <person name="Togashi T."/>
            <person name="Yamamoto N."/>
            <person name="Seo M."/>
            <person name="Sato S."/>
            <person name="Yamada T."/>
            <person name="Mori H."/>
            <person name="Tajima N."/>
            <person name="Moriyama T."/>
            <person name="Ikeuchi M."/>
            <person name="Watanabe M."/>
            <person name="Wada H."/>
            <person name="Kobayashi K."/>
            <person name="Saito M."/>
            <person name="Masuda T."/>
            <person name="Sasaki-Sekimoto Y."/>
            <person name="Mashiguchi K."/>
            <person name="Awai K."/>
            <person name="Shimojima M."/>
            <person name="Masuda S."/>
            <person name="Iwai M."/>
            <person name="Nobusawa T."/>
            <person name="Narise T."/>
            <person name="Kondo S."/>
            <person name="Saito H."/>
            <person name="Sato R."/>
            <person name="Murakawa M."/>
            <person name="Ihara Y."/>
            <person name="Oshima-Yamada Y."/>
            <person name="Ohtaka K."/>
            <person name="Satoh M."/>
            <person name="Sonobe K."/>
            <person name="Ishii M."/>
            <person name="Ohtani R."/>
            <person name="Kanamori-Sato M."/>
            <person name="Honoki R."/>
            <person name="Miyazaki D."/>
            <person name="Mochizuki H."/>
            <person name="Umetsu J."/>
            <person name="Higashi K."/>
            <person name="Shibata D."/>
            <person name="Kamiya Y."/>
            <person name="Sato N."/>
            <person name="Nakamura Y."/>
            <person name="Tabata S."/>
            <person name="Ida S."/>
            <person name="Kurokawa K."/>
            <person name="Ohta H."/>
        </authorList>
    </citation>
    <scope>NUCLEOTIDE SEQUENCE [LARGE SCALE GENOMIC DNA]</scope>
    <source>
        <strain evidence="1 2">NIES-2285</strain>
    </source>
</reference>
<protein>
    <submittedName>
        <fullName evidence="1">Uncharacterized protein</fullName>
    </submittedName>
</protein>
<sequence length="766" mass="85533">MASLAAAGGRCEHGKASRVRVPVMLLTTEAVQVTRPKMARPSDTHDIHDPLVTSLDRPVSVSELCKCHFAGLSEKGLLSAPCPLELPACGGSWVEAWVKADVTAAQWSQSVRVRIYRCRCLDEAHTIHFDGEHLGLYAWNRRTLFVQKSLQLLLRGMQHGHSFKAELATHQTAFEWAPDAAVLSEETWRRASLDFFKLVGLGLRECCSLCGPHPKVLLCDGIVGLASTDGAQKPRGLGSSSLDARRTFCHPSRHSTGELLEKRSISGRDYCGSGLHGGGIKRKLLLQPELREALARLSQHWRRDEKLGKRLSRADFEKRGLSPDLWDHWVGEWTELLYSLGAHDSDEDLIGVGALHVVRKLLLGGEASLKDRRELGRDAPILRRLLDLYGGLTFPAFFMRTLHHLYLLALLARGATGFESEGRFGWVHEAIDSFERAVVLLAEGRRRPLSIEERRRLDEARGLANELLPGVERLEPNAEQWESMSNHERSLLRERLGRDEEGGGLHPLPSEHSFRAEQDALACYSLLGWEQKRGLPHYSSFEHPDGRSKSSEEFKCATGKTVTQWDAENVVGLVKAAGKLSGKKGNASKRPNRSRGVFVFCCPHRVIYGFHTMLRGESPRDPFTVLFTRLRREDLPEILVYDNACALRNYCMRRAPAHFAKVRFVVDRFHYAKAGAEVHKCGPSNCPESYCGLHWVNTSAVESVNSFLKGFRGLGWYSGLDNLMVILPLLLGGYNSSLRRVDNAKLSIAIGAAVWVVGIRRRLLLG</sequence>